<reference evidence="10 11" key="1">
    <citation type="journal article" date="2016" name="Nat. Commun.">
        <title>Thousands of microbial genomes shed light on interconnected biogeochemical processes in an aquifer system.</title>
        <authorList>
            <person name="Anantharaman K."/>
            <person name="Brown C.T."/>
            <person name="Hug L.A."/>
            <person name="Sharon I."/>
            <person name="Castelle C.J."/>
            <person name="Probst A.J."/>
            <person name="Thomas B.C."/>
            <person name="Singh A."/>
            <person name="Wilkins M.J."/>
            <person name="Karaoz U."/>
            <person name="Brodie E.L."/>
            <person name="Williams K.H."/>
            <person name="Hubbard S.S."/>
            <person name="Banfield J.F."/>
        </authorList>
    </citation>
    <scope>NUCLEOTIDE SEQUENCE [LARGE SCALE GENOMIC DNA]</scope>
</reference>
<dbReference type="Proteomes" id="UP000178065">
    <property type="component" value="Unassembled WGS sequence"/>
</dbReference>
<dbReference type="NCBIfam" id="TIGR03723">
    <property type="entry name" value="T6A_TsaD_YgjD"/>
    <property type="match status" value="1"/>
</dbReference>
<keyword evidence="5 8" id="KW-0408">Iron</keyword>
<evidence type="ECO:0000256" key="2">
    <source>
        <dbReference type="ARBA" id="ARBA00022679"/>
    </source>
</evidence>
<dbReference type="Pfam" id="PF00814">
    <property type="entry name" value="TsaD"/>
    <property type="match status" value="2"/>
</dbReference>
<dbReference type="PANTHER" id="PTHR11735:SF6">
    <property type="entry name" value="TRNA N6-ADENOSINE THREONYLCARBAMOYLTRANSFERASE, MITOCHONDRIAL"/>
    <property type="match status" value="1"/>
</dbReference>
<evidence type="ECO:0000313" key="10">
    <source>
        <dbReference type="EMBL" id="OHA66478.1"/>
    </source>
</evidence>
<name>A0A1G2R1K4_9BACT</name>
<evidence type="ECO:0000256" key="6">
    <source>
        <dbReference type="ARBA" id="ARBA00023315"/>
    </source>
</evidence>
<dbReference type="InterPro" id="IPR017861">
    <property type="entry name" value="KAE1/TsaD"/>
</dbReference>
<comment type="similarity">
    <text evidence="8">Belongs to the KAE1 / TsaD family.</text>
</comment>
<feature type="binding site" evidence="8">
    <location>
        <position position="198"/>
    </location>
    <ligand>
        <name>substrate</name>
    </ligand>
</feature>
<dbReference type="FunFam" id="3.30.420.40:FF:000040">
    <property type="entry name" value="tRNA N6-adenosine threonylcarbamoyltransferase"/>
    <property type="match status" value="1"/>
</dbReference>
<evidence type="ECO:0000256" key="3">
    <source>
        <dbReference type="ARBA" id="ARBA00022694"/>
    </source>
</evidence>
<protein>
    <recommendedName>
        <fullName evidence="8">tRNA N6-adenosine threonylcarbamoyltransferase</fullName>
        <ecNumber evidence="8">2.3.1.234</ecNumber>
    </recommendedName>
    <alternativeName>
        <fullName evidence="8">N6-L-threonylcarbamoyladenine synthase</fullName>
        <shortName evidence="8">t(6)A synthase</shortName>
    </alternativeName>
    <alternativeName>
        <fullName evidence="8">t(6)A37 threonylcarbamoyladenosine biosynthesis protein TsaD</fullName>
    </alternativeName>
    <alternativeName>
        <fullName evidence="8">tRNA threonylcarbamoyladenosine biosynthesis protein TsaD</fullName>
    </alternativeName>
</protein>
<dbReference type="FunFam" id="3.30.420.40:FF:000012">
    <property type="entry name" value="tRNA N6-adenosine threonylcarbamoyltransferase"/>
    <property type="match status" value="1"/>
</dbReference>
<dbReference type="EMBL" id="MHTT01000002">
    <property type="protein sequence ID" value="OHA66478.1"/>
    <property type="molecule type" value="Genomic_DNA"/>
</dbReference>
<dbReference type="GO" id="GO:0005506">
    <property type="term" value="F:iron ion binding"/>
    <property type="evidence" value="ECO:0007669"/>
    <property type="project" value="UniProtKB-UniRule"/>
</dbReference>
<dbReference type="STRING" id="1802448.A2672_01345"/>
<keyword evidence="6 8" id="KW-0012">Acyltransferase</keyword>
<evidence type="ECO:0000256" key="5">
    <source>
        <dbReference type="ARBA" id="ARBA00023004"/>
    </source>
</evidence>
<feature type="binding site" evidence="8">
    <location>
        <position position="342"/>
    </location>
    <ligand>
        <name>Fe cation</name>
        <dbReference type="ChEBI" id="CHEBI:24875"/>
    </ligand>
</feature>
<comment type="function">
    <text evidence="8">Required for the formation of a threonylcarbamoyl group on adenosine at position 37 (t(6)A37) in tRNAs that read codons beginning with adenine. Is involved in the transfer of the threonylcarbamoyl moiety of threonylcarbamoyl-AMP (TC-AMP) to the N6 group of A37, together with TsaE and TsaB. TsaD likely plays a direct catalytic role in this reaction.</text>
</comment>
<feature type="binding site" evidence="8">
    <location>
        <position position="120"/>
    </location>
    <ligand>
        <name>Fe cation</name>
        <dbReference type="ChEBI" id="CHEBI:24875"/>
    </ligand>
</feature>
<comment type="subcellular location">
    <subcellularLocation>
        <location evidence="8">Cytoplasm</location>
    </subcellularLocation>
</comment>
<organism evidence="10 11">
    <name type="scientific">Candidatus Wildermuthbacteria bacterium RIFCSPHIGHO2_01_FULL_49_22b</name>
    <dbReference type="NCBI Taxonomy" id="1802448"/>
    <lineage>
        <taxon>Bacteria</taxon>
        <taxon>Candidatus Wildermuthiibacteriota</taxon>
    </lineage>
</organism>
<sequence length="382" mass="41949">MTILGIETSCDDTGIAVIEGKGKTFPRFCILSNIVASQIEVHKKYGGVYPRLAKREHQKNLPVVLKKALRKASLNSVQVFHIDAVAVTYGPGLSPCLWAGINFAKELAKKLDVPIIPVDHMEGHLLVGLFAQTNKNNQETRNKLQTNHKFQITNSKRVFPAVVLLVSGGHTQLLLMQGIGRYKLLGETRDDAAGEAFDKTARILGLSFPGGPKIAKQAAAAYKIQDTKYKIHLPRPMLHAKNLDFSFSGLKTAVLYDSQKRTKKVRESAAYVRAMAKEIQQAIVDVLAAKTLKAAAQQEARSIILGGGVSANSELRKQLKRKVKEEKFKVQLFFPAPQLATDNGIMPCLAGYFALQSGNYLKDPRPIEAHPNLKLCSNSNAT</sequence>
<feature type="binding site" evidence="8">
    <location>
        <position position="124"/>
    </location>
    <ligand>
        <name>Fe cation</name>
        <dbReference type="ChEBI" id="CHEBI:24875"/>
    </ligand>
</feature>
<dbReference type="Gene3D" id="3.30.420.40">
    <property type="match status" value="2"/>
</dbReference>
<dbReference type="GO" id="GO:0005737">
    <property type="term" value="C:cytoplasm"/>
    <property type="evidence" value="ECO:0007669"/>
    <property type="project" value="UniProtKB-SubCell"/>
</dbReference>
<evidence type="ECO:0000256" key="4">
    <source>
        <dbReference type="ARBA" id="ARBA00022723"/>
    </source>
</evidence>
<feature type="domain" description="Gcp-like" evidence="9">
    <location>
        <begin position="154"/>
        <end position="346"/>
    </location>
</feature>
<keyword evidence="4 8" id="KW-0479">Metal-binding</keyword>
<proteinExistence type="inferred from homology"/>
<evidence type="ECO:0000256" key="7">
    <source>
        <dbReference type="ARBA" id="ARBA00048117"/>
    </source>
</evidence>
<dbReference type="EC" id="2.3.1.234" evidence="8"/>
<comment type="catalytic activity">
    <reaction evidence="7 8">
        <text>L-threonylcarbamoyladenylate + adenosine(37) in tRNA = N(6)-L-threonylcarbamoyladenosine(37) in tRNA + AMP + H(+)</text>
        <dbReference type="Rhea" id="RHEA:37059"/>
        <dbReference type="Rhea" id="RHEA-COMP:10162"/>
        <dbReference type="Rhea" id="RHEA-COMP:10163"/>
        <dbReference type="ChEBI" id="CHEBI:15378"/>
        <dbReference type="ChEBI" id="CHEBI:73682"/>
        <dbReference type="ChEBI" id="CHEBI:74411"/>
        <dbReference type="ChEBI" id="CHEBI:74418"/>
        <dbReference type="ChEBI" id="CHEBI:456215"/>
        <dbReference type="EC" id="2.3.1.234"/>
    </reaction>
</comment>
<evidence type="ECO:0000256" key="8">
    <source>
        <dbReference type="HAMAP-Rule" id="MF_01445"/>
    </source>
</evidence>
<dbReference type="AlphaFoldDB" id="A0A1G2R1K4"/>
<accession>A0A1G2R1K4</accession>
<feature type="binding site" evidence="8">
    <location>
        <position position="312"/>
    </location>
    <ligand>
        <name>substrate</name>
    </ligand>
</feature>
<dbReference type="HAMAP" id="MF_01445">
    <property type="entry name" value="TsaD"/>
    <property type="match status" value="1"/>
</dbReference>
<dbReference type="InterPro" id="IPR022450">
    <property type="entry name" value="TsaD"/>
</dbReference>
<dbReference type="GO" id="GO:0002949">
    <property type="term" value="P:tRNA threonylcarbamoyladenosine modification"/>
    <property type="evidence" value="ECO:0007669"/>
    <property type="project" value="UniProtKB-UniRule"/>
</dbReference>
<keyword evidence="1 8" id="KW-0963">Cytoplasm</keyword>
<feature type="binding site" evidence="8">
    <location>
        <position position="211"/>
    </location>
    <ligand>
        <name>substrate</name>
    </ligand>
</feature>
<evidence type="ECO:0000313" key="11">
    <source>
        <dbReference type="Proteomes" id="UP000178065"/>
    </source>
</evidence>
<dbReference type="GO" id="GO:0061711">
    <property type="term" value="F:tRNA N(6)-L-threonylcarbamoyladenine synthase activity"/>
    <property type="evidence" value="ECO:0007669"/>
    <property type="project" value="UniProtKB-EC"/>
</dbReference>
<evidence type="ECO:0000259" key="9">
    <source>
        <dbReference type="Pfam" id="PF00814"/>
    </source>
</evidence>
<dbReference type="InterPro" id="IPR043129">
    <property type="entry name" value="ATPase_NBD"/>
</dbReference>
<evidence type="ECO:0000256" key="1">
    <source>
        <dbReference type="ARBA" id="ARBA00022490"/>
    </source>
</evidence>
<feature type="binding site" evidence="8">
    <location>
        <begin position="165"/>
        <end position="169"/>
    </location>
    <ligand>
        <name>substrate</name>
    </ligand>
</feature>
<keyword evidence="3 8" id="KW-0819">tRNA processing</keyword>
<keyword evidence="2 8" id="KW-0808">Transferase</keyword>
<gene>
    <name evidence="8" type="primary">tsaD</name>
    <name evidence="10" type="ORF">A2672_01345</name>
</gene>
<feature type="domain" description="Gcp-like" evidence="9">
    <location>
        <begin position="30"/>
        <end position="131"/>
    </location>
</feature>
<comment type="caution">
    <text evidence="10">The sequence shown here is derived from an EMBL/GenBank/DDBJ whole genome shotgun (WGS) entry which is preliminary data.</text>
</comment>
<dbReference type="PRINTS" id="PR00789">
    <property type="entry name" value="OSIALOPTASE"/>
</dbReference>
<comment type="caution">
    <text evidence="8">Lacks conserved residue(s) required for the propagation of feature annotation.</text>
</comment>
<comment type="cofactor">
    <cofactor evidence="8">
        <name>Fe(2+)</name>
        <dbReference type="ChEBI" id="CHEBI:29033"/>
    </cofactor>
    <text evidence="8">Binds 1 Fe(2+) ion per subunit.</text>
</comment>
<dbReference type="PANTHER" id="PTHR11735">
    <property type="entry name" value="TRNA N6-ADENOSINE THREONYLCARBAMOYLTRANSFERASE"/>
    <property type="match status" value="1"/>
</dbReference>
<dbReference type="InterPro" id="IPR000905">
    <property type="entry name" value="Gcp-like_dom"/>
</dbReference>
<dbReference type="SUPFAM" id="SSF53067">
    <property type="entry name" value="Actin-like ATPase domain"/>
    <property type="match status" value="1"/>
</dbReference>